<evidence type="ECO:0000256" key="1">
    <source>
        <dbReference type="ARBA" id="ARBA00006739"/>
    </source>
</evidence>
<evidence type="ECO:0000259" key="4">
    <source>
        <dbReference type="Pfam" id="PF00535"/>
    </source>
</evidence>
<comment type="similarity">
    <text evidence="1">Belongs to the glycosyltransferase 2 family.</text>
</comment>
<dbReference type="RefSeq" id="WP_377001974.1">
    <property type="nucleotide sequence ID" value="NZ_JBHSQE010000009.1"/>
</dbReference>
<dbReference type="Proteomes" id="UP001596244">
    <property type="component" value="Unassembled WGS sequence"/>
</dbReference>
<name>A0ABW1QGH3_9CORY</name>
<dbReference type="PANTHER" id="PTHR43685">
    <property type="entry name" value="GLYCOSYLTRANSFERASE"/>
    <property type="match status" value="1"/>
</dbReference>
<reference evidence="6" key="1">
    <citation type="journal article" date="2019" name="Int. J. Syst. Evol. Microbiol.">
        <title>The Global Catalogue of Microorganisms (GCM) 10K type strain sequencing project: providing services to taxonomists for standard genome sequencing and annotation.</title>
        <authorList>
            <consortium name="The Broad Institute Genomics Platform"/>
            <consortium name="The Broad Institute Genome Sequencing Center for Infectious Disease"/>
            <person name="Wu L."/>
            <person name="Ma J."/>
        </authorList>
    </citation>
    <scope>NUCLEOTIDE SEQUENCE [LARGE SCALE GENOMIC DNA]</scope>
    <source>
        <strain evidence="6">CCUG 51943</strain>
    </source>
</reference>
<dbReference type="InterPro" id="IPR050834">
    <property type="entry name" value="Glycosyltransf_2"/>
</dbReference>
<evidence type="ECO:0000313" key="5">
    <source>
        <dbReference type="EMBL" id="MFC6147360.1"/>
    </source>
</evidence>
<dbReference type="Gene3D" id="3.90.550.10">
    <property type="entry name" value="Spore Coat Polysaccharide Biosynthesis Protein SpsA, Chain A"/>
    <property type="match status" value="1"/>
</dbReference>
<dbReference type="InterPro" id="IPR029044">
    <property type="entry name" value="Nucleotide-diphossugar_trans"/>
</dbReference>
<keyword evidence="3" id="KW-0808">Transferase</keyword>
<evidence type="ECO:0000313" key="6">
    <source>
        <dbReference type="Proteomes" id="UP001596244"/>
    </source>
</evidence>
<comment type="caution">
    <text evidence="5">The sequence shown here is derived from an EMBL/GenBank/DDBJ whole genome shotgun (WGS) entry which is preliminary data.</text>
</comment>
<keyword evidence="6" id="KW-1185">Reference proteome</keyword>
<keyword evidence="2" id="KW-0328">Glycosyltransferase</keyword>
<organism evidence="5 6">
    <name type="scientific">Corynebacterium nasicanis</name>
    <dbReference type="NCBI Taxonomy" id="1448267"/>
    <lineage>
        <taxon>Bacteria</taxon>
        <taxon>Bacillati</taxon>
        <taxon>Actinomycetota</taxon>
        <taxon>Actinomycetes</taxon>
        <taxon>Mycobacteriales</taxon>
        <taxon>Corynebacteriaceae</taxon>
        <taxon>Corynebacterium</taxon>
    </lineage>
</organism>
<dbReference type="Pfam" id="PF00535">
    <property type="entry name" value="Glycos_transf_2"/>
    <property type="match status" value="1"/>
</dbReference>
<dbReference type="PANTHER" id="PTHR43685:SF5">
    <property type="entry name" value="GLYCOSYLTRANSFERASE EPSE-RELATED"/>
    <property type="match status" value="1"/>
</dbReference>
<evidence type="ECO:0000256" key="3">
    <source>
        <dbReference type="ARBA" id="ARBA00022679"/>
    </source>
</evidence>
<gene>
    <name evidence="5" type="ORF">ACFPUZ_11170</name>
</gene>
<feature type="domain" description="Glycosyltransferase 2-like" evidence="4">
    <location>
        <begin position="5"/>
        <end position="135"/>
    </location>
</feature>
<sequence length="312" mass="33859">MPHLTVLLPARNAAATIATAVSSTLRALPADAVLHVLDDGSTDATAERALAAGTRKGVVDPRLRVDSRPGAGGLAHALNGMLAETDSAVVARMDADDITLPWRFATSLPALRRGTDVVFTQIMRSTGRTLVPGAPLGIGPQAFPLHLLLTNPVSHPTMVGRREALERVGNYRAVPAEDYDLWLRLAAAGVGLRRLPLSALIYRHHPQQITADPEWARRSWHDPLQAEAFADLSEQLTGARLPRLVTLAHLAPEERESALQTFRERLLTAIDNAPPTARPLLRHRLRERSAWVRGYRPANIHGQGHGQGAAQK</sequence>
<protein>
    <submittedName>
        <fullName evidence="5">Glycosyltransferase family 2 protein</fullName>
    </submittedName>
</protein>
<dbReference type="InterPro" id="IPR001173">
    <property type="entry name" value="Glyco_trans_2-like"/>
</dbReference>
<evidence type="ECO:0000256" key="2">
    <source>
        <dbReference type="ARBA" id="ARBA00022676"/>
    </source>
</evidence>
<dbReference type="SUPFAM" id="SSF53448">
    <property type="entry name" value="Nucleotide-diphospho-sugar transferases"/>
    <property type="match status" value="1"/>
</dbReference>
<dbReference type="EMBL" id="JBHSQE010000009">
    <property type="protein sequence ID" value="MFC6147360.1"/>
    <property type="molecule type" value="Genomic_DNA"/>
</dbReference>
<proteinExistence type="inferred from homology"/>
<accession>A0ABW1QGH3</accession>